<organism evidence="1 2">
    <name type="scientific">Roseobacter fucihabitans</name>
    <dbReference type="NCBI Taxonomy" id="1537242"/>
    <lineage>
        <taxon>Bacteria</taxon>
        <taxon>Pseudomonadati</taxon>
        <taxon>Pseudomonadota</taxon>
        <taxon>Alphaproteobacteria</taxon>
        <taxon>Rhodobacterales</taxon>
        <taxon>Roseobacteraceae</taxon>
        <taxon>Roseobacter</taxon>
    </lineage>
</organism>
<accession>A0ABZ2BT61</accession>
<dbReference type="EMBL" id="CP143423">
    <property type="protein sequence ID" value="WVX49127.1"/>
    <property type="molecule type" value="Genomic_DNA"/>
</dbReference>
<evidence type="ECO:0000313" key="2">
    <source>
        <dbReference type="Proteomes" id="UP001318682"/>
    </source>
</evidence>
<dbReference type="Proteomes" id="UP001318682">
    <property type="component" value="Chromosome"/>
</dbReference>
<keyword evidence="2" id="KW-1185">Reference proteome</keyword>
<reference evidence="2" key="1">
    <citation type="submission" date="2024-01" db="EMBL/GenBank/DDBJ databases">
        <title>Roseobacter fucihabitans sp. nov., isolated from the brown alga Fucus spiralis.</title>
        <authorList>
            <person name="Hahnke S."/>
            <person name="Berger M."/>
            <person name="Schlingloff A."/>
            <person name="Athale I."/>
            <person name="Neumann-Schaal M."/>
            <person name="Adenaya A."/>
            <person name="Poehlein A."/>
            <person name="Daniel R."/>
            <person name="Pertersen J."/>
            <person name="Brinkhoff T."/>
        </authorList>
    </citation>
    <scope>NUCLEOTIDE SEQUENCE [LARGE SCALE GENOMIC DNA]</scope>
    <source>
        <strain evidence="2">B14</strain>
    </source>
</reference>
<dbReference type="RefSeq" id="WP_187430990.1">
    <property type="nucleotide sequence ID" value="NZ_CP143423.1"/>
</dbReference>
<name>A0ABZ2BT61_9RHOB</name>
<gene>
    <name evidence="1" type="ORF">ROLI_022130</name>
</gene>
<evidence type="ECO:0000313" key="1">
    <source>
        <dbReference type="EMBL" id="WVX49127.1"/>
    </source>
</evidence>
<proteinExistence type="predicted"/>
<protein>
    <submittedName>
        <fullName evidence="1">Uncharacterized protein</fullName>
    </submittedName>
</protein>
<sequence>MDVFKVHKNPDSPAFSLRLLKRISLHLDVLAGHVFDIEQTVGDTVASNASHDDLAIRNLQTLDFLRQSLEDMALLAALLSKQNEESFDEKTIELIGRQLKLESTRCLLEFGAIKELQSNEDSRGELDLL</sequence>